<name>A0A8T9T0K9_9BACT</name>
<evidence type="ECO:0000313" key="2">
    <source>
        <dbReference type="Proteomes" id="UP000829925"/>
    </source>
</evidence>
<protein>
    <submittedName>
        <fullName evidence="1">Uncharacterized protein</fullName>
    </submittedName>
</protein>
<gene>
    <name evidence="1" type="ORF">MUN82_06395</name>
</gene>
<dbReference type="Proteomes" id="UP000829925">
    <property type="component" value="Chromosome"/>
</dbReference>
<keyword evidence="2" id="KW-1185">Reference proteome</keyword>
<accession>A0A8T9T0K9</accession>
<dbReference type="KEGG" id="haei:MUN82_06395"/>
<organism evidence="1 2">
    <name type="scientific">Hymenobacter aerilatus</name>
    <dbReference type="NCBI Taxonomy" id="2932251"/>
    <lineage>
        <taxon>Bacteria</taxon>
        <taxon>Pseudomonadati</taxon>
        <taxon>Bacteroidota</taxon>
        <taxon>Cytophagia</taxon>
        <taxon>Cytophagales</taxon>
        <taxon>Hymenobacteraceae</taxon>
        <taxon>Hymenobacter</taxon>
    </lineage>
</organism>
<dbReference type="RefSeq" id="WP_245095918.1">
    <property type="nucleotide sequence ID" value="NZ_CP095053.1"/>
</dbReference>
<proteinExistence type="predicted"/>
<evidence type="ECO:0000313" key="1">
    <source>
        <dbReference type="EMBL" id="UOR06724.1"/>
    </source>
</evidence>
<sequence>MQPTVSNNSPGAASYATLKYKSLTKARVYFATPAPGTPGQCDYYSFDTSGRYEVQDPRDYGLRGLVKMIDKMGAKVARAIIYDNQAPGRPEIMRKERGSWNG</sequence>
<dbReference type="AlphaFoldDB" id="A0A8T9T0K9"/>
<dbReference type="EMBL" id="CP095053">
    <property type="protein sequence ID" value="UOR06724.1"/>
    <property type="molecule type" value="Genomic_DNA"/>
</dbReference>
<reference evidence="1 2" key="1">
    <citation type="submission" date="2022-04" db="EMBL/GenBank/DDBJ databases">
        <title>Hymenobacter sp. isolated from the air.</title>
        <authorList>
            <person name="Won M."/>
            <person name="Lee C.-M."/>
            <person name="Woen H.-Y."/>
            <person name="Kwon S.-W."/>
        </authorList>
    </citation>
    <scope>NUCLEOTIDE SEQUENCE [LARGE SCALE GENOMIC DNA]</scope>
    <source>
        <strain evidence="2">5413 J-13</strain>
    </source>
</reference>